<comment type="caution">
    <text evidence="2">The sequence shown here is derived from an EMBL/GenBank/DDBJ whole genome shotgun (WGS) entry which is preliminary data.</text>
</comment>
<feature type="compositionally biased region" description="Low complexity" evidence="1">
    <location>
        <begin position="92"/>
        <end position="108"/>
    </location>
</feature>
<gene>
    <name evidence="2" type="ORF">YASMINEVIRUS_1352</name>
</gene>
<reference evidence="2 3" key="1">
    <citation type="submission" date="2018-10" db="EMBL/GenBank/DDBJ databases">
        <authorList>
            <consortium name="IHU Genomes"/>
        </authorList>
    </citation>
    <scope>NUCLEOTIDE SEQUENCE [LARGE SCALE GENOMIC DNA]</scope>
    <source>
        <strain evidence="2 3">A1</strain>
    </source>
</reference>
<keyword evidence="3" id="KW-1185">Reference proteome</keyword>
<name>A0A5K0UAV0_9VIRU</name>
<dbReference type="EMBL" id="UPSH01000001">
    <property type="protein sequence ID" value="VBB18820.1"/>
    <property type="molecule type" value="Genomic_DNA"/>
</dbReference>
<sequence length="269" mass="31866">MYHNQLKYVILKSRGGKDPIHMKLIVRIDNIHIMSKKELENHRVAFDYLNKYVVVAVDAEGKPVRYSDLSESSKQRVITKMRGKVSMEDEVSMMSTKTSRTSKPTKSPVILEPPMTPRKKVTEEQQESMSSIKAQNLRHELVENFEHAEYGNRYDNRHDNRHDNRYGHHDHYDYYDHNDYDYDDIYDELYDEIYGDLYHHYGHHHGHHHDHGSHHDDEFSNTKCNRCNTVEPTKPNVPEPEKKQRPFYCSIPFGPILRRPECAKKSDVM</sequence>
<evidence type="ECO:0000256" key="1">
    <source>
        <dbReference type="SAM" id="MobiDB-lite"/>
    </source>
</evidence>
<proteinExistence type="predicted"/>
<protein>
    <submittedName>
        <fullName evidence="2">Uncharacterized protein</fullName>
    </submittedName>
</protein>
<dbReference type="Proteomes" id="UP000594342">
    <property type="component" value="Unassembled WGS sequence"/>
</dbReference>
<evidence type="ECO:0000313" key="2">
    <source>
        <dbReference type="EMBL" id="VBB18820.1"/>
    </source>
</evidence>
<organism evidence="2 3">
    <name type="scientific">Yasminevirus sp. GU-2018</name>
    <dbReference type="NCBI Taxonomy" id="2420051"/>
    <lineage>
        <taxon>Viruses</taxon>
        <taxon>Varidnaviria</taxon>
        <taxon>Bamfordvirae</taxon>
        <taxon>Nucleocytoviricota</taxon>
        <taxon>Megaviricetes</taxon>
        <taxon>Imitervirales</taxon>
        <taxon>Mimiviridae</taxon>
        <taxon>Klosneuvirinae</taxon>
        <taxon>Yasminevirus</taxon>
        <taxon>Yasminevirus saudimassiliense</taxon>
    </lineage>
</organism>
<evidence type="ECO:0000313" key="3">
    <source>
        <dbReference type="Proteomes" id="UP000594342"/>
    </source>
</evidence>
<feature type="region of interest" description="Disordered" evidence="1">
    <location>
        <begin position="89"/>
        <end position="108"/>
    </location>
</feature>
<accession>A0A5K0UAV0</accession>